<dbReference type="Gene3D" id="3.40.366.10">
    <property type="entry name" value="Malonyl-Coenzyme A Acyl Carrier Protein, domain 2"/>
    <property type="match status" value="1"/>
</dbReference>
<dbReference type="Gene3D" id="3.30.70.250">
    <property type="entry name" value="Malonyl-CoA ACP transacylase, ACP-binding"/>
    <property type="match status" value="1"/>
</dbReference>
<keyword evidence="1" id="KW-0596">Phosphopantetheine</keyword>
<dbReference type="PROSITE" id="PS52004">
    <property type="entry name" value="KS3_2"/>
    <property type="match status" value="1"/>
</dbReference>
<dbReference type="Pfam" id="PF02801">
    <property type="entry name" value="Ketoacyl-synt_C"/>
    <property type="match status" value="1"/>
</dbReference>
<dbReference type="PANTHER" id="PTHR43775:SF37">
    <property type="entry name" value="SI:DKEY-61P9.11"/>
    <property type="match status" value="1"/>
</dbReference>
<dbReference type="Pfam" id="PF16197">
    <property type="entry name" value="KAsynt_C_assoc"/>
    <property type="match status" value="1"/>
</dbReference>
<keyword evidence="5" id="KW-1185">Reference proteome</keyword>
<evidence type="ECO:0000313" key="4">
    <source>
        <dbReference type="EMBL" id="TFY50320.1"/>
    </source>
</evidence>
<dbReference type="AlphaFoldDB" id="A0A4Y9XK49"/>
<dbReference type="InterPro" id="IPR050091">
    <property type="entry name" value="PKS_NRPS_Biosynth_Enz"/>
</dbReference>
<dbReference type="SUPFAM" id="SSF53901">
    <property type="entry name" value="Thiolase-like"/>
    <property type="match status" value="1"/>
</dbReference>
<feature type="non-terminal residue" evidence="4">
    <location>
        <position position="1"/>
    </location>
</feature>
<protein>
    <recommendedName>
        <fullName evidence="3">Ketosynthase family 3 (KS3) domain-containing protein</fullName>
    </recommendedName>
</protein>
<dbReference type="InterPro" id="IPR014043">
    <property type="entry name" value="Acyl_transferase_dom"/>
</dbReference>
<dbReference type="Proteomes" id="UP000298327">
    <property type="component" value="Unassembled WGS sequence"/>
</dbReference>
<sequence>GAIVIAGTTHFSAAGEIFRSYAGIASKTGRCATFSQDANGFLPSEGAAAVVIQRAGDAVSSPYAKIRGSAVGQDGRSPNFFAPNASAQTALLQKALKNAGAHPNDISYFEAHGTGTPVGDAIEISAINNVFGGKRTRPLILGAVKALIGHTEECAGLADSREGLLKAILCLKNNVIPPQPHLGRINQDFDLVPSRITIPRTVKAFGHIDRPRLVGVSSFGLSGTLAHIILEEPEQNTSSDEAAASEPTQPNIFTLSARSEPEFVALLERFCNYALSVDPLDASLAATCRTAQIGRDHFSYRRAWAVSSWNDLHACLESANQCPSPVRSTRRPKLSLYFCTESSSLRPIEHPVYDQVLAECNAAGLTRAPMQYFAHQLALARTLQAMGCIIGAVGGEGVGEYVAAAFAGVFSLETLASILASVTAKEDQCQVITCPRDVLDEHLLSYGPDEIEVVGRSGLHATCLSSPSGALEGLKKSLPSDASVINSPSLAFTLSEDAVPELKPHSAQLTIVSSHLGTAMPQDVVTSANYWTGLPGREFDIAEAIDMLATEGSLVVSLGPSPLVSATPDRKRVVTYDDNWLELLARVYEVGFDLDWSRVGAGEGPRVHMPSYYWCRDEEAS</sequence>
<dbReference type="InterPro" id="IPR016039">
    <property type="entry name" value="Thiolase-like"/>
</dbReference>
<dbReference type="GO" id="GO:0006633">
    <property type="term" value="P:fatty acid biosynthetic process"/>
    <property type="evidence" value="ECO:0007669"/>
    <property type="project" value="TreeGrafter"/>
</dbReference>
<reference evidence="4 5" key="1">
    <citation type="submission" date="2019-02" db="EMBL/GenBank/DDBJ databases">
        <title>Genome sequencing of the rare red list fungi Dentipellis fragilis.</title>
        <authorList>
            <person name="Buettner E."/>
            <person name="Kellner H."/>
        </authorList>
    </citation>
    <scope>NUCLEOTIDE SEQUENCE [LARGE SCALE GENOMIC DNA]</scope>
    <source>
        <strain evidence="4 5">DSM 105465</strain>
    </source>
</reference>
<dbReference type="SMART" id="SM00827">
    <property type="entry name" value="PKS_AT"/>
    <property type="match status" value="1"/>
</dbReference>
<dbReference type="InterPro" id="IPR001227">
    <property type="entry name" value="Ac_transferase_dom_sf"/>
</dbReference>
<evidence type="ECO:0000256" key="2">
    <source>
        <dbReference type="ARBA" id="ARBA00022553"/>
    </source>
</evidence>
<dbReference type="Pfam" id="PF00109">
    <property type="entry name" value="ketoacyl-synt"/>
    <property type="match status" value="1"/>
</dbReference>
<dbReference type="CDD" id="cd00833">
    <property type="entry name" value="PKS"/>
    <property type="match status" value="1"/>
</dbReference>
<name>A0A4Y9XK49_9AGAM</name>
<organism evidence="4 5">
    <name type="scientific">Dentipellis fragilis</name>
    <dbReference type="NCBI Taxonomy" id="205917"/>
    <lineage>
        <taxon>Eukaryota</taxon>
        <taxon>Fungi</taxon>
        <taxon>Dikarya</taxon>
        <taxon>Basidiomycota</taxon>
        <taxon>Agaricomycotina</taxon>
        <taxon>Agaricomycetes</taxon>
        <taxon>Russulales</taxon>
        <taxon>Hericiaceae</taxon>
        <taxon>Dentipellis</taxon>
    </lineage>
</organism>
<evidence type="ECO:0000313" key="5">
    <source>
        <dbReference type="Proteomes" id="UP000298327"/>
    </source>
</evidence>
<evidence type="ECO:0000256" key="1">
    <source>
        <dbReference type="ARBA" id="ARBA00022450"/>
    </source>
</evidence>
<dbReference type="Gene3D" id="3.30.70.3290">
    <property type="match status" value="2"/>
</dbReference>
<dbReference type="SMART" id="SM00825">
    <property type="entry name" value="PKS_KS"/>
    <property type="match status" value="1"/>
</dbReference>
<dbReference type="InterPro" id="IPR016035">
    <property type="entry name" value="Acyl_Trfase/lysoPLipase"/>
</dbReference>
<comment type="caution">
    <text evidence="4">The sequence shown here is derived from an EMBL/GenBank/DDBJ whole genome shotgun (WGS) entry which is preliminary data.</text>
</comment>
<dbReference type="GO" id="GO:0004312">
    <property type="term" value="F:fatty acid synthase activity"/>
    <property type="evidence" value="ECO:0007669"/>
    <property type="project" value="TreeGrafter"/>
</dbReference>
<evidence type="ECO:0000259" key="3">
    <source>
        <dbReference type="PROSITE" id="PS52004"/>
    </source>
</evidence>
<dbReference type="InterPro" id="IPR032821">
    <property type="entry name" value="PKS_assoc"/>
</dbReference>
<dbReference type="PANTHER" id="PTHR43775">
    <property type="entry name" value="FATTY ACID SYNTHASE"/>
    <property type="match status" value="1"/>
</dbReference>
<accession>A0A4Y9XK49</accession>
<feature type="domain" description="Ketosynthase family 3 (KS3)" evidence="3">
    <location>
        <begin position="1"/>
        <end position="232"/>
    </location>
</feature>
<gene>
    <name evidence="4" type="ORF">EVG20_g11587</name>
</gene>
<dbReference type="OrthoDB" id="3068212at2759"/>
<dbReference type="InterPro" id="IPR014031">
    <property type="entry name" value="Ketoacyl_synth_C"/>
</dbReference>
<dbReference type="EMBL" id="SEOQ01001884">
    <property type="protein sequence ID" value="TFY50320.1"/>
    <property type="molecule type" value="Genomic_DNA"/>
</dbReference>
<dbReference type="Gene3D" id="3.40.47.10">
    <property type="match status" value="1"/>
</dbReference>
<keyword evidence="2" id="KW-0597">Phosphoprotein</keyword>
<dbReference type="STRING" id="205917.A0A4Y9XK49"/>
<dbReference type="SUPFAM" id="SSF52151">
    <property type="entry name" value="FabD/lysophospholipase-like"/>
    <property type="match status" value="1"/>
</dbReference>
<proteinExistence type="predicted"/>
<dbReference type="InterPro" id="IPR020841">
    <property type="entry name" value="PKS_Beta-ketoAc_synthase_dom"/>
</dbReference>
<dbReference type="InterPro" id="IPR014030">
    <property type="entry name" value="Ketoacyl_synth_N"/>
</dbReference>